<keyword evidence="4" id="KW-0808">Transferase</keyword>
<dbReference type="PRINTS" id="PR00344">
    <property type="entry name" value="BCTRLSENSOR"/>
</dbReference>
<dbReference type="InterPro" id="IPR036097">
    <property type="entry name" value="HisK_dim/P_sf"/>
</dbReference>
<dbReference type="Gene3D" id="3.30.450.20">
    <property type="entry name" value="PAS domain"/>
    <property type="match status" value="2"/>
</dbReference>
<dbReference type="InterPro" id="IPR005467">
    <property type="entry name" value="His_kinase_dom"/>
</dbReference>
<dbReference type="Gene3D" id="3.30.565.10">
    <property type="entry name" value="Histidine kinase-like ATPase, C-terminal domain"/>
    <property type="match status" value="1"/>
</dbReference>
<dbReference type="InterPro" id="IPR004358">
    <property type="entry name" value="Sig_transdc_His_kin-like_C"/>
</dbReference>
<dbReference type="InterPro" id="IPR036890">
    <property type="entry name" value="HATPase_C_sf"/>
</dbReference>
<dbReference type="GO" id="GO:0009927">
    <property type="term" value="F:histidine phosphotransfer kinase activity"/>
    <property type="evidence" value="ECO:0007669"/>
    <property type="project" value="TreeGrafter"/>
</dbReference>
<evidence type="ECO:0000313" key="11">
    <source>
        <dbReference type="Proteomes" id="UP000310421"/>
    </source>
</evidence>
<name>A0A4S8YSP0_AURPU</name>
<feature type="domain" description="Response regulatory" evidence="9">
    <location>
        <begin position="862"/>
        <end position="993"/>
    </location>
</feature>
<dbReference type="PANTHER" id="PTHR43047:SF72">
    <property type="entry name" value="OSMOSENSING HISTIDINE PROTEIN KINASE SLN1"/>
    <property type="match status" value="1"/>
</dbReference>
<evidence type="ECO:0000256" key="1">
    <source>
        <dbReference type="ARBA" id="ARBA00000085"/>
    </source>
</evidence>
<feature type="compositionally biased region" description="Polar residues" evidence="7">
    <location>
        <begin position="827"/>
        <end position="843"/>
    </location>
</feature>
<proteinExistence type="predicted"/>
<dbReference type="Gene3D" id="1.10.287.130">
    <property type="match status" value="1"/>
</dbReference>
<dbReference type="EC" id="2.7.13.3" evidence="2"/>
<dbReference type="SMART" id="SM00387">
    <property type="entry name" value="HATPase_c"/>
    <property type="match status" value="1"/>
</dbReference>
<evidence type="ECO:0000256" key="5">
    <source>
        <dbReference type="ARBA" id="ARBA00022777"/>
    </source>
</evidence>
<dbReference type="InterPro" id="IPR011006">
    <property type="entry name" value="CheY-like_superfamily"/>
</dbReference>
<dbReference type="SUPFAM" id="SSF55874">
    <property type="entry name" value="ATPase domain of HSP90 chaperone/DNA topoisomerase II/histidine kinase"/>
    <property type="match status" value="1"/>
</dbReference>
<dbReference type="InterPro" id="IPR003594">
    <property type="entry name" value="HATPase_dom"/>
</dbReference>
<dbReference type="Pfam" id="PF00512">
    <property type="entry name" value="HisKA"/>
    <property type="match status" value="1"/>
</dbReference>
<keyword evidence="3 6" id="KW-0597">Phosphoprotein</keyword>
<dbReference type="GO" id="GO:0000155">
    <property type="term" value="F:phosphorelay sensor kinase activity"/>
    <property type="evidence" value="ECO:0007669"/>
    <property type="project" value="InterPro"/>
</dbReference>
<protein>
    <recommendedName>
        <fullName evidence="2">histidine kinase</fullName>
        <ecNumber evidence="2">2.7.13.3</ecNumber>
    </recommendedName>
</protein>
<dbReference type="Pfam" id="PF00072">
    <property type="entry name" value="Response_reg"/>
    <property type="match status" value="1"/>
</dbReference>
<keyword evidence="5 10" id="KW-0418">Kinase</keyword>
<reference evidence="10 11" key="1">
    <citation type="submission" date="2018-10" db="EMBL/GenBank/DDBJ databases">
        <title>Fifty Aureobasidium pullulans genomes reveal a recombining polyextremotolerant generalist.</title>
        <authorList>
            <person name="Gostincar C."/>
            <person name="Turk M."/>
            <person name="Zajc J."/>
            <person name="Gunde-Cimerman N."/>
        </authorList>
    </citation>
    <scope>NUCLEOTIDE SEQUENCE [LARGE SCALE GENOMIC DNA]</scope>
    <source>
        <strain evidence="10 11">EXF-10751</strain>
    </source>
</reference>
<accession>A0A4S8YSP0</accession>
<dbReference type="InterPro" id="IPR003661">
    <property type="entry name" value="HisK_dim/P_dom"/>
</dbReference>
<dbReference type="PROSITE" id="PS50110">
    <property type="entry name" value="RESPONSE_REGULATORY"/>
    <property type="match status" value="1"/>
</dbReference>
<evidence type="ECO:0000256" key="4">
    <source>
        <dbReference type="ARBA" id="ARBA00022679"/>
    </source>
</evidence>
<organism evidence="10 11">
    <name type="scientific">Aureobasidium pullulans</name>
    <name type="common">Black yeast</name>
    <name type="synonym">Pullularia pullulans</name>
    <dbReference type="NCBI Taxonomy" id="5580"/>
    <lineage>
        <taxon>Eukaryota</taxon>
        <taxon>Fungi</taxon>
        <taxon>Dikarya</taxon>
        <taxon>Ascomycota</taxon>
        <taxon>Pezizomycotina</taxon>
        <taxon>Dothideomycetes</taxon>
        <taxon>Dothideomycetidae</taxon>
        <taxon>Dothideales</taxon>
        <taxon>Saccotheciaceae</taxon>
        <taxon>Aureobasidium</taxon>
    </lineage>
</organism>
<dbReference type="AlphaFoldDB" id="A0A4S8YSP0"/>
<dbReference type="InterPro" id="IPR035965">
    <property type="entry name" value="PAS-like_dom_sf"/>
</dbReference>
<dbReference type="CDD" id="cd00082">
    <property type="entry name" value="HisKA"/>
    <property type="match status" value="1"/>
</dbReference>
<evidence type="ECO:0000256" key="7">
    <source>
        <dbReference type="SAM" id="MobiDB-lite"/>
    </source>
</evidence>
<dbReference type="SUPFAM" id="SSF52172">
    <property type="entry name" value="CheY-like"/>
    <property type="match status" value="1"/>
</dbReference>
<dbReference type="SMART" id="SM00448">
    <property type="entry name" value="REC"/>
    <property type="match status" value="1"/>
</dbReference>
<feature type="modified residue" description="4-aspartylphosphate" evidence="6">
    <location>
        <position position="922"/>
    </location>
</feature>
<evidence type="ECO:0000313" key="10">
    <source>
        <dbReference type="EMBL" id="THW54868.1"/>
    </source>
</evidence>
<comment type="caution">
    <text evidence="10">The sequence shown here is derived from an EMBL/GenBank/DDBJ whole genome shotgun (WGS) entry which is preliminary data.</text>
</comment>
<dbReference type="CDD" id="cd00130">
    <property type="entry name" value="PAS"/>
    <property type="match status" value="1"/>
</dbReference>
<evidence type="ECO:0000256" key="6">
    <source>
        <dbReference type="PROSITE-ProRule" id="PRU00169"/>
    </source>
</evidence>
<dbReference type="PANTHER" id="PTHR43047">
    <property type="entry name" value="TWO-COMPONENT HISTIDINE PROTEIN KINASE"/>
    <property type="match status" value="1"/>
</dbReference>
<dbReference type="PROSITE" id="PS50109">
    <property type="entry name" value="HIS_KIN"/>
    <property type="match status" value="1"/>
</dbReference>
<dbReference type="Proteomes" id="UP000310421">
    <property type="component" value="Unassembled WGS sequence"/>
</dbReference>
<evidence type="ECO:0000259" key="9">
    <source>
        <dbReference type="PROSITE" id="PS50110"/>
    </source>
</evidence>
<evidence type="ECO:0000256" key="2">
    <source>
        <dbReference type="ARBA" id="ARBA00012438"/>
    </source>
</evidence>
<evidence type="ECO:0000256" key="3">
    <source>
        <dbReference type="ARBA" id="ARBA00022553"/>
    </source>
</evidence>
<dbReference type="SUPFAM" id="SSF47384">
    <property type="entry name" value="Homodimeric domain of signal transducing histidine kinase"/>
    <property type="match status" value="1"/>
</dbReference>
<feature type="region of interest" description="Disordered" evidence="7">
    <location>
        <begin position="827"/>
        <end position="854"/>
    </location>
</feature>
<dbReference type="SUPFAM" id="SSF55785">
    <property type="entry name" value="PYP-like sensor domain (PAS domain)"/>
    <property type="match status" value="1"/>
</dbReference>
<dbReference type="SMART" id="SM00388">
    <property type="entry name" value="HisKA"/>
    <property type="match status" value="1"/>
</dbReference>
<dbReference type="InterPro" id="IPR001789">
    <property type="entry name" value="Sig_transdc_resp-reg_receiver"/>
</dbReference>
<comment type="catalytic activity">
    <reaction evidence="1">
        <text>ATP + protein L-histidine = ADP + protein N-phospho-L-histidine.</text>
        <dbReference type="EC" id="2.7.13.3"/>
    </reaction>
</comment>
<dbReference type="Pfam" id="PF02518">
    <property type="entry name" value="HATPase_c"/>
    <property type="match status" value="1"/>
</dbReference>
<dbReference type="GO" id="GO:0005886">
    <property type="term" value="C:plasma membrane"/>
    <property type="evidence" value="ECO:0007669"/>
    <property type="project" value="TreeGrafter"/>
</dbReference>
<sequence>MDINNIPLGPASPDGVDWTEDIPDSPHVRFFRSIPWHHSPLGSVESWCTTLRLYTYQVFADNRPGCIYWGPEKVAIYNEAFIGPAGRSHPFLMGHTFAEVYPEICNDIMPVFEMAEKTKKAVPVVEIPLMVKRNNFLEESFFTGNFNPLRGNDGRVAGFYNSLTEVTRQKITDRRRNMLNLIAALPEGCTSATLGPHVMKCFQTNPLDIPFAIMWALESNSALPEKPTSQLKFMGSIGLPNGHSLTTDRVCLDSEEGVYSLLKNVKADPITSSRGSELDGVQWEGFKEPSHHVCAIPISNAGRSYGYFMVGANPRRPIDDDHEQFMRDLSTQISSTMAYLVSAEESRKRQNSLETQLAASERHIRYMADHLDIGLEHLNLDGKVIWANEHYFRLIGQEPTTDFQTLRLPFKSHVLEEDQPKILAAWEAVVEGTATNTTEFRMKRLWTPPSGPPINATVLLSAIPYVEDGEIKSVVACMTEVSRLKWAESWQARAAQEAQEAKRQQSEFTDAISHEVRNPLSAMLQLANGIAGSLEEHEKKHASVEDYLHIIQENIEAAKTIVFCANHQKKIVDDVLVLSKMDFMLLSLSPSPVQPLSLAENAVKMLQANISAADIEMKLEAHESMTLLGVAWVLCDPLRVTQILINLLSNAIKFTRLESHRQVTLSYGASIEEPKASFKEGISWASSKREHQDITLNEEWGDGEPIYLTFCVTDTGPGMTEDERCRLFNRFQQASPKTSIKYGGTGLGLFISHTLTEKQNGSMGAVSEPGKGSTFAFYIKARRLPNPPTPSSEPTLKSTQELVLRQLENTQALKVVQDTAVMEEPNELQNISEEPNGLQSSKVLPSPKVPQPSDSTPDVAYHILLVEDNLINQRILQKQLTKAGCIVYIANHGLEALETLRRADMWEESAGAGHKLDVVLMDLEMPVMDGLSACKEIRSLEDAGKLTRHVEVIAITANVRQGQVDRALAAGIDAVMPKPFLVSDLLETIKTRLGR</sequence>
<feature type="domain" description="Histidine kinase" evidence="8">
    <location>
        <begin position="511"/>
        <end position="783"/>
    </location>
</feature>
<dbReference type="InterPro" id="IPR000014">
    <property type="entry name" value="PAS"/>
</dbReference>
<gene>
    <name evidence="10" type="ORF">D6D20_09889</name>
</gene>
<evidence type="ECO:0000259" key="8">
    <source>
        <dbReference type="PROSITE" id="PS50109"/>
    </source>
</evidence>
<dbReference type="Gene3D" id="3.40.50.2300">
    <property type="match status" value="1"/>
</dbReference>
<dbReference type="CDD" id="cd17546">
    <property type="entry name" value="REC_hyHK_CKI1_RcsC-like"/>
    <property type="match status" value="1"/>
</dbReference>
<dbReference type="EMBL" id="QZAN01000222">
    <property type="protein sequence ID" value="THW54868.1"/>
    <property type="molecule type" value="Genomic_DNA"/>
</dbReference>